<reference evidence="1" key="1">
    <citation type="submission" date="2021-06" db="EMBL/GenBank/DDBJ databases">
        <authorList>
            <person name="Kallberg Y."/>
            <person name="Tangrot J."/>
            <person name="Rosling A."/>
        </authorList>
    </citation>
    <scope>NUCLEOTIDE SEQUENCE</scope>
    <source>
        <strain evidence="1">MA461A</strain>
    </source>
</reference>
<dbReference type="EMBL" id="CAJVQC010037496">
    <property type="protein sequence ID" value="CAG8764022.1"/>
    <property type="molecule type" value="Genomic_DNA"/>
</dbReference>
<proteinExistence type="predicted"/>
<gene>
    <name evidence="1" type="ORF">RPERSI_LOCUS15576</name>
</gene>
<dbReference type="Proteomes" id="UP000789920">
    <property type="component" value="Unassembled WGS sequence"/>
</dbReference>
<keyword evidence="2" id="KW-1185">Reference proteome</keyword>
<sequence>ILLIQLLTIIRINKDVAQHIINLISKADKFSWIYHKLNITKKSSAFVYYCNCREELKNKKPRIAEISNQRDTLPRIIRYSCGGTIQINKHLSLSSSTTGSDGSFFSKQQLDGFLYLTRHQVYYWFKKFATKEYRLANDQLESARRYLENKSSFKLLYQDQHSLAFITPLLFILP</sequence>
<comment type="caution">
    <text evidence="1">The sequence shown here is derived from an EMBL/GenBank/DDBJ whole genome shotgun (WGS) entry which is preliminary data.</text>
</comment>
<evidence type="ECO:0000313" key="1">
    <source>
        <dbReference type="EMBL" id="CAG8764022.1"/>
    </source>
</evidence>
<evidence type="ECO:0000313" key="2">
    <source>
        <dbReference type="Proteomes" id="UP000789920"/>
    </source>
</evidence>
<feature type="non-terminal residue" evidence="1">
    <location>
        <position position="174"/>
    </location>
</feature>
<accession>A0ACA9QRW9</accession>
<feature type="non-terminal residue" evidence="1">
    <location>
        <position position="1"/>
    </location>
</feature>
<protein>
    <submittedName>
        <fullName evidence="1">8333_t:CDS:1</fullName>
    </submittedName>
</protein>
<name>A0ACA9QRW9_9GLOM</name>
<organism evidence="1 2">
    <name type="scientific">Racocetra persica</name>
    <dbReference type="NCBI Taxonomy" id="160502"/>
    <lineage>
        <taxon>Eukaryota</taxon>
        <taxon>Fungi</taxon>
        <taxon>Fungi incertae sedis</taxon>
        <taxon>Mucoromycota</taxon>
        <taxon>Glomeromycotina</taxon>
        <taxon>Glomeromycetes</taxon>
        <taxon>Diversisporales</taxon>
        <taxon>Gigasporaceae</taxon>
        <taxon>Racocetra</taxon>
    </lineage>
</organism>